<feature type="region of interest" description="Disordered" evidence="3">
    <location>
        <begin position="252"/>
        <end position="277"/>
    </location>
</feature>
<dbReference type="FunFam" id="1.10.4020.10:FF:000005">
    <property type="entry name" value="Uncharacterized protein"/>
    <property type="match status" value="1"/>
</dbReference>
<feature type="region of interest" description="Disordered" evidence="3">
    <location>
        <begin position="131"/>
        <end position="170"/>
    </location>
</feature>
<dbReference type="InterPro" id="IPR036051">
    <property type="entry name" value="KRAB_dom_sf"/>
</dbReference>
<name>A0A8D0B0Q1_SALMN</name>
<dbReference type="Gene3D" id="1.10.4020.10">
    <property type="entry name" value="DNA breaking-rejoining enzymes"/>
    <property type="match status" value="1"/>
</dbReference>
<keyword evidence="1" id="KW-0805">Transcription regulation</keyword>
<reference evidence="5" key="1">
    <citation type="submission" date="2025-08" db="UniProtKB">
        <authorList>
            <consortium name="Ensembl"/>
        </authorList>
    </citation>
    <scope>IDENTIFICATION</scope>
</reference>
<dbReference type="SMART" id="SM00431">
    <property type="entry name" value="SCAN"/>
    <property type="match status" value="1"/>
</dbReference>
<evidence type="ECO:0000313" key="5">
    <source>
        <dbReference type="Ensembl" id="ENSSMRP00000000669.1"/>
    </source>
</evidence>
<evidence type="ECO:0000259" key="4">
    <source>
        <dbReference type="PROSITE" id="PS50804"/>
    </source>
</evidence>
<dbReference type="Pfam" id="PF02023">
    <property type="entry name" value="SCAN"/>
    <property type="match status" value="1"/>
</dbReference>
<evidence type="ECO:0000256" key="3">
    <source>
        <dbReference type="SAM" id="MobiDB-lite"/>
    </source>
</evidence>
<keyword evidence="6" id="KW-1185">Reference proteome</keyword>
<reference evidence="5" key="2">
    <citation type="submission" date="2025-09" db="UniProtKB">
        <authorList>
            <consortium name="Ensembl"/>
        </authorList>
    </citation>
    <scope>IDENTIFICATION</scope>
</reference>
<evidence type="ECO:0000256" key="2">
    <source>
        <dbReference type="ARBA" id="ARBA00023163"/>
    </source>
</evidence>
<dbReference type="OMA" id="FPKFVSY"/>
<keyword evidence="2" id="KW-0804">Transcription</keyword>
<dbReference type="Pfam" id="PF01352">
    <property type="entry name" value="KRAB"/>
    <property type="match status" value="1"/>
</dbReference>
<dbReference type="SUPFAM" id="SSF47353">
    <property type="entry name" value="Retrovirus capsid dimerization domain-like"/>
    <property type="match status" value="1"/>
</dbReference>
<dbReference type="PANTHER" id="PTHR45913">
    <property type="entry name" value="EPM2A-INTERACTING PROTEIN 1"/>
    <property type="match status" value="1"/>
</dbReference>
<dbReference type="Gene3D" id="6.10.140.140">
    <property type="match status" value="1"/>
</dbReference>
<dbReference type="GO" id="GO:0046983">
    <property type="term" value="F:protein dimerization activity"/>
    <property type="evidence" value="ECO:0007669"/>
    <property type="project" value="InterPro"/>
</dbReference>
<dbReference type="Proteomes" id="UP000694421">
    <property type="component" value="Unplaced"/>
</dbReference>
<protein>
    <recommendedName>
        <fullName evidence="4">SCAN box domain-containing protein</fullName>
    </recommendedName>
</protein>
<dbReference type="AlphaFoldDB" id="A0A8D0B0Q1"/>
<dbReference type="Ensembl" id="ENSSMRT00000000821.1">
    <property type="protein sequence ID" value="ENSSMRP00000000669.1"/>
    <property type="gene ID" value="ENSSMRG00000000614.1"/>
</dbReference>
<dbReference type="InterPro" id="IPR008906">
    <property type="entry name" value="HATC_C_dom"/>
</dbReference>
<accession>A0A8D0B0Q1</accession>
<dbReference type="Pfam" id="PF18658">
    <property type="entry name" value="zf-C2H2_12"/>
    <property type="match status" value="1"/>
</dbReference>
<dbReference type="GeneTree" id="ENSGT00950000182812"/>
<dbReference type="Pfam" id="PF05699">
    <property type="entry name" value="Dimer_Tnp_hAT"/>
    <property type="match status" value="1"/>
</dbReference>
<sequence>MEDPAAAAAETGEGPNGAQSESSGESWERTMQKNLSENLLKADVQHQRFKQFRYEDAQGPREVCSRLQDLCHKWLKPEQHTKNQIVDLVILEQFLAILPPEMERWVRECGAETSSQAVALAEIFLLTQAEEKKQEGEQGQGTSDFPEEEKVSLEAKQSPPRKGSVSEGAGGASWQGYGVLPAIRTPASFLGGGRELTSGQPDKDLVALKEAAANFSKEERALLDPEQRAAHRQLIMKNCGIMAPLEANRWQMETKEDPEKKPPERDRCRKREAQKRKMEANYKRKDKSPILLDDGTQVNETHEITVEGRIRKRNEQVVKEGEPVPTVKRQRTYLFNKEWEERYCFVDLNGKCLCLLCSSTVAVSKKHNVQRHYERNHSSFAKDYPLDSELRKKKISDMKSKLPVLPAPTTRPVVQSKNNTIASFKIASLLAKRKKPFEDGDLLKEIFLAAADSMFEGFSNKKEIVAAIQKLQLSGNTITRRIESISRDLENQLRSDLQNCLWFSLQLDESTDITDPSQMAVVVRMVFSDLSVTEELLRILPLKGKMRGENIFQTFKDCAAEIHLPLHKLSSITTDESPAAGCIAGFIAQCQEDESFPKFVSYYCVIHQEALCGKVLRFKHIMDVVKKIIHSIRAVSLKHRLYKALLEDVDAEHSDLILHTEGRWLNKGKVLARFLNLVEEIKEFFRSKDQYVEQLDDRFWLADLAFLADLMQKLNLLNFELQGKDKHISGMITSINAFKDKLRLWKSHLQRKSLLFFPSMKQVIGESDFDDAPFVGYLQVLEEQFHVQFQQLADIEPVVSFFANPFSPLDVPEAALAIGELCQAGVEETELEIVDLQNDVGLKSHASHDNFWNLAASQKFPLLRKTAAKINSYFGSAYPCESLFSARKFIKSKNRTRLTAKHLDDCLRVAISSYTPNYGKLADDMQCQASH</sequence>
<dbReference type="SUPFAM" id="SSF109640">
    <property type="entry name" value="KRAB domain (Kruppel-associated box)"/>
    <property type="match status" value="1"/>
</dbReference>
<dbReference type="InterPro" id="IPR001909">
    <property type="entry name" value="KRAB"/>
</dbReference>
<dbReference type="InterPro" id="IPR038269">
    <property type="entry name" value="SCAN_sf"/>
</dbReference>
<evidence type="ECO:0000313" key="6">
    <source>
        <dbReference type="Proteomes" id="UP000694421"/>
    </source>
</evidence>
<dbReference type="PROSITE" id="PS50804">
    <property type="entry name" value="SCAN_BOX"/>
    <property type="match status" value="1"/>
</dbReference>
<dbReference type="InterPro" id="IPR003309">
    <property type="entry name" value="SCAN_dom"/>
</dbReference>
<feature type="domain" description="SCAN box" evidence="4">
    <location>
        <begin position="46"/>
        <end position="122"/>
    </location>
</feature>
<feature type="region of interest" description="Disordered" evidence="3">
    <location>
        <begin position="1"/>
        <end position="32"/>
    </location>
</feature>
<dbReference type="CDD" id="cd07936">
    <property type="entry name" value="SCAN"/>
    <property type="match status" value="1"/>
</dbReference>
<organism evidence="5 6">
    <name type="scientific">Salvator merianae</name>
    <name type="common">Argentine black and white tegu</name>
    <name type="synonym">Tupinambis merianae</name>
    <dbReference type="NCBI Taxonomy" id="96440"/>
    <lineage>
        <taxon>Eukaryota</taxon>
        <taxon>Metazoa</taxon>
        <taxon>Chordata</taxon>
        <taxon>Craniata</taxon>
        <taxon>Vertebrata</taxon>
        <taxon>Euteleostomi</taxon>
        <taxon>Lepidosauria</taxon>
        <taxon>Squamata</taxon>
        <taxon>Bifurcata</taxon>
        <taxon>Unidentata</taxon>
        <taxon>Episquamata</taxon>
        <taxon>Laterata</taxon>
        <taxon>Teiioidea</taxon>
        <taxon>Teiidae</taxon>
        <taxon>Salvator</taxon>
    </lineage>
</organism>
<dbReference type="InterPro" id="IPR040647">
    <property type="entry name" value="SPIN-DOC_Znf-C2H2"/>
</dbReference>
<proteinExistence type="predicted"/>
<dbReference type="GO" id="GO:0006355">
    <property type="term" value="P:regulation of DNA-templated transcription"/>
    <property type="evidence" value="ECO:0007669"/>
    <property type="project" value="InterPro"/>
</dbReference>
<dbReference type="PANTHER" id="PTHR45913:SF21">
    <property type="entry name" value="DUF4371 DOMAIN-CONTAINING PROTEIN"/>
    <property type="match status" value="1"/>
</dbReference>
<dbReference type="InterPro" id="IPR012337">
    <property type="entry name" value="RNaseH-like_sf"/>
</dbReference>
<dbReference type="SUPFAM" id="SSF53098">
    <property type="entry name" value="Ribonuclease H-like"/>
    <property type="match status" value="1"/>
</dbReference>
<evidence type="ECO:0000256" key="1">
    <source>
        <dbReference type="ARBA" id="ARBA00023015"/>
    </source>
</evidence>